<keyword evidence="3" id="KW-0255">Endonuclease</keyword>
<dbReference type="PANTHER" id="PTHR42648:SF11">
    <property type="entry name" value="TRANSPOSON TY4-P GAG-POL POLYPROTEIN"/>
    <property type="match status" value="1"/>
</dbReference>
<keyword evidence="8" id="KW-0548">Nucleotidyltransferase</keyword>
<dbReference type="GO" id="GO:0006310">
    <property type="term" value="P:DNA recombination"/>
    <property type="evidence" value="ECO:0007669"/>
    <property type="project" value="UniProtKB-KW"/>
</dbReference>
<evidence type="ECO:0000256" key="6">
    <source>
        <dbReference type="ARBA" id="ARBA00022908"/>
    </source>
</evidence>
<dbReference type="Gene3D" id="3.30.420.10">
    <property type="entry name" value="Ribonuclease H-like superfamily/Ribonuclease H"/>
    <property type="match status" value="1"/>
</dbReference>
<keyword evidence="7" id="KW-0695">RNA-directed DNA polymerase</keyword>
<evidence type="ECO:0000313" key="12">
    <source>
        <dbReference type="EMBL" id="RDX66056.1"/>
    </source>
</evidence>
<dbReference type="SUPFAM" id="SSF53098">
    <property type="entry name" value="Ribonuclease H-like"/>
    <property type="match status" value="1"/>
</dbReference>
<gene>
    <name evidence="12" type="ORF">CR513_55223</name>
</gene>
<evidence type="ECO:0000256" key="5">
    <source>
        <dbReference type="ARBA" id="ARBA00022842"/>
    </source>
</evidence>
<dbReference type="Pfam" id="PF07727">
    <property type="entry name" value="RVT_2"/>
    <property type="match status" value="1"/>
</dbReference>
<dbReference type="InterPro" id="IPR013103">
    <property type="entry name" value="RVT_2"/>
</dbReference>
<protein>
    <recommendedName>
        <fullName evidence="11">Integrase catalytic domain-containing protein</fullName>
    </recommendedName>
</protein>
<dbReference type="InterPro" id="IPR012337">
    <property type="entry name" value="RNaseH-like_sf"/>
</dbReference>
<dbReference type="AlphaFoldDB" id="A0A371EJ82"/>
<keyword evidence="4" id="KW-0378">Hydrolase</keyword>
<accession>A0A371EJ82</accession>
<evidence type="ECO:0000256" key="3">
    <source>
        <dbReference type="ARBA" id="ARBA00022759"/>
    </source>
</evidence>
<dbReference type="Proteomes" id="UP000257109">
    <property type="component" value="Unassembled WGS sequence"/>
</dbReference>
<dbReference type="GO" id="GO:0004519">
    <property type="term" value="F:endonuclease activity"/>
    <property type="evidence" value="ECO:0007669"/>
    <property type="project" value="UniProtKB-KW"/>
</dbReference>
<proteinExistence type="predicted"/>
<evidence type="ECO:0000256" key="7">
    <source>
        <dbReference type="ARBA" id="ARBA00022918"/>
    </source>
</evidence>
<dbReference type="Pfam" id="PF25597">
    <property type="entry name" value="SH3_retrovirus"/>
    <property type="match status" value="1"/>
</dbReference>
<dbReference type="PANTHER" id="PTHR42648">
    <property type="entry name" value="TRANSPOSASE, PUTATIVE-RELATED"/>
    <property type="match status" value="1"/>
</dbReference>
<dbReference type="STRING" id="157652.A0A371EJ82"/>
<dbReference type="GO" id="GO:0016787">
    <property type="term" value="F:hydrolase activity"/>
    <property type="evidence" value="ECO:0007669"/>
    <property type="project" value="UniProtKB-KW"/>
</dbReference>
<comment type="caution">
    <text evidence="12">The sequence shown here is derived from an EMBL/GenBank/DDBJ whole genome shotgun (WGS) entry which is preliminary data.</text>
</comment>
<keyword evidence="8" id="KW-0239">DNA-directed DNA polymerase</keyword>
<evidence type="ECO:0000259" key="11">
    <source>
        <dbReference type="PROSITE" id="PS50994"/>
    </source>
</evidence>
<evidence type="ECO:0000256" key="4">
    <source>
        <dbReference type="ARBA" id="ARBA00022801"/>
    </source>
</evidence>
<dbReference type="InterPro" id="IPR036397">
    <property type="entry name" value="RNaseH_sf"/>
</dbReference>
<dbReference type="EMBL" id="QJKJ01013615">
    <property type="protein sequence ID" value="RDX66056.1"/>
    <property type="molecule type" value="Genomic_DNA"/>
</dbReference>
<dbReference type="OrthoDB" id="6776856at2759"/>
<keyword evidence="13" id="KW-1185">Reference proteome</keyword>
<keyword evidence="5" id="KW-0460">Magnesium</keyword>
<evidence type="ECO:0000256" key="1">
    <source>
        <dbReference type="ARBA" id="ARBA00022722"/>
    </source>
</evidence>
<keyword evidence="1" id="KW-0540">Nuclease</keyword>
<keyword evidence="2" id="KW-0479">Metal-binding</keyword>
<dbReference type="InterPro" id="IPR057670">
    <property type="entry name" value="SH3_retrovirus"/>
</dbReference>
<dbReference type="GO" id="GO:0003676">
    <property type="term" value="F:nucleic acid binding"/>
    <property type="evidence" value="ECO:0007669"/>
    <property type="project" value="InterPro"/>
</dbReference>
<evidence type="ECO:0000256" key="8">
    <source>
        <dbReference type="ARBA" id="ARBA00022932"/>
    </source>
</evidence>
<dbReference type="GO" id="GO:0003887">
    <property type="term" value="F:DNA-directed DNA polymerase activity"/>
    <property type="evidence" value="ECO:0007669"/>
    <property type="project" value="UniProtKB-KW"/>
</dbReference>
<feature type="non-terminal residue" evidence="12">
    <location>
        <position position="1"/>
    </location>
</feature>
<evidence type="ECO:0000256" key="9">
    <source>
        <dbReference type="ARBA" id="ARBA00023172"/>
    </source>
</evidence>
<keyword evidence="6" id="KW-0229">DNA integration</keyword>
<keyword evidence="10" id="KW-0511">Multifunctional enzyme</keyword>
<dbReference type="InterPro" id="IPR039537">
    <property type="entry name" value="Retrotran_Ty1/copia-like"/>
</dbReference>
<feature type="domain" description="Integrase catalytic" evidence="11">
    <location>
        <begin position="1"/>
        <end position="78"/>
    </location>
</feature>
<dbReference type="GO" id="GO:0003964">
    <property type="term" value="F:RNA-directed DNA polymerase activity"/>
    <property type="evidence" value="ECO:0007669"/>
    <property type="project" value="UniProtKB-KW"/>
</dbReference>
<dbReference type="GO" id="GO:0015074">
    <property type="term" value="P:DNA integration"/>
    <property type="evidence" value="ECO:0007669"/>
    <property type="project" value="UniProtKB-KW"/>
</dbReference>
<evidence type="ECO:0000256" key="10">
    <source>
        <dbReference type="ARBA" id="ARBA00023268"/>
    </source>
</evidence>
<keyword evidence="9" id="KW-0233">DNA recombination</keyword>
<organism evidence="12 13">
    <name type="scientific">Mucuna pruriens</name>
    <name type="common">Velvet bean</name>
    <name type="synonym">Dolichos pruriens</name>
    <dbReference type="NCBI Taxonomy" id="157652"/>
    <lineage>
        <taxon>Eukaryota</taxon>
        <taxon>Viridiplantae</taxon>
        <taxon>Streptophyta</taxon>
        <taxon>Embryophyta</taxon>
        <taxon>Tracheophyta</taxon>
        <taxon>Spermatophyta</taxon>
        <taxon>Magnoliopsida</taxon>
        <taxon>eudicotyledons</taxon>
        <taxon>Gunneridae</taxon>
        <taxon>Pentapetalae</taxon>
        <taxon>rosids</taxon>
        <taxon>fabids</taxon>
        <taxon>Fabales</taxon>
        <taxon>Fabaceae</taxon>
        <taxon>Papilionoideae</taxon>
        <taxon>50 kb inversion clade</taxon>
        <taxon>NPAAA clade</taxon>
        <taxon>indigoferoid/millettioid clade</taxon>
        <taxon>Phaseoleae</taxon>
        <taxon>Mucuna</taxon>
    </lineage>
</organism>
<evidence type="ECO:0000313" key="13">
    <source>
        <dbReference type="Proteomes" id="UP000257109"/>
    </source>
</evidence>
<dbReference type="PROSITE" id="PS50994">
    <property type="entry name" value="INTEGRASE"/>
    <property type="match status" value="1"/>
</dbReference>
<name>A0A371EJ82_MUCPR</name>
<reference evidence="12" key="1">
    <citation type="submission" date="2018-05" db="EMBL/GenBank/DDBJ databases">
        <title>Draft genome of Mucuna pruriens seed.</title>
        <authorList>
            <person name="Nnadi N.E."/>
            <person name="Vos R."/>
            <person name="Hasami M.H."/>
            <person name="Devisetty U.K."/>
            <person name="Aguiy J.C."/>
        </authorList>
    </citation>
    <scope>NUCLEOTIDE SEQUENCE [LARGE SCALE GENOMIC DNA]</scope>
    <source>
        <strain evidence="12">JCA_2017</strain>
    </source>
</reference>
<evidence type="ECO:0000256" key="2">
    <source>
        <dbReference type="ARBA" id="ARBA00022723"/>
    </source>
</evidence>
<keyword evidence="8" id="KW-0808">Transferase</keyword>
<sequence>MEFVVRHVRLERKACNAFRTFKKNSGCKIKELRTNKGQEYLAYTNFFEQHAIQHQLIPRYMPQQNGVTERTNKTIMNMAEVVAIVVYILNRCPTKCVYDKTPKGPYNGRRPLIKHLKVFGCIIYTHVLDQLRKKLDDKCERCIFIGYNTNSKDWSSKSQKGKMAFPNNYEESEMQVDQTSDELESSNRLKRHRQLPTRLQDYIMGNDNDPSDEEIINFALFSYYEPMTYGQASSDENWRKVMDDEIHAIEKNETWELTNLLVEKRPIGVKWVYKTKYNHNGEINSYKARLVAKGYKQKLGIDYFKVFAPIARLDTIHMI</sequence>
<dbReference type="InterPro" id="IPR001584">
    <property type="entry name" value="Integrase_cat-core"/>
</dbReference>
<dbReference type="GO" id="GO:0046872">
    <property type="term" value="F:metal ion binding"/>
    <property type="evidence" value="ECO:0007669"/>
    <property type="project" value="UniProtKB-KW"/>
</dbReference>